<dbReference type="RefSeq" id="WP_157204597.1">
    <property type="nucleotide sequence ID" value="NZ_LUUL01000124.1"/>
</dbReference>
<protein>
    <recommendedName>
        <fullName evidence="4">PEP-CTERM protein-sorting domain-containing protein</fullName>
    </recommendedName>
</protein>
<sequence length="270" mass="27983">MKNTTWRHGLLLAVVFWSDANVASTLSTPDNIQIHPGGNLDIQAGQTSVNLAITKPQLIAAGNIQLSPSGRIDIQAGQTPLNSGAIQTAALPLPGETKFWAIHWTSGITRIGDYFNIEVAAFAPLANANTDELIVGFGFNALTGGTGSAQFLGSSSSSLFTDISAQDGVNLTAAGIASPGLGANEAGSLLSLAVLHFRAIAAGSWNIAITGDLSDPNQGLIYRNQARLAIQANNTVTINAVPLPGAWLSFLSGAGICLRRLARKPALLHP</sequence>
<dbReference type="Proteomes" id="UP000077734">
    <property type="component" value="Unassembled WGS sequence"/>
</dbReference>
<dbReference type="AlphaFoldDB" id="A0AA91D9T8"/>
<accession>A0AA91D9T8</accession>
<name>A0AA91D9T8_9GAMM</name>
<organism evidence="2 3">
    <name type="scientific">Methylomonas koyamae</name>
    <dbReference type="NCBI Taxonomy" id="702114"/>
    <lineage>
        <taxon>Bacteria</taxon>
        <taxon>Pseudomonadati</taxon>
        <taxon>Pseudomonadota</taxon>
        <taxon>Gammaproteobacteria</taxon>
        <taxon>Methylococcales</taxon>
        <taxon>Methylococcaceae</taxon>
        <taxon>Methylomonas</taxon>
    </lineage>
</organism>
<evidence type="ECO:0000256" key="1">
    <source>
        <dbReference type="SAM" id="SignalP"/>
    </source>
</evidence>
<evidence type="ECO:0000313" key="3">
    <source>
        <dbReference type="Proteomes" id="UP000077734"/>
    </source>
</evidence>
<keyword evidence="1" id="KW-0732">Signal</keyword>
<evidence type="ECO:0008006" key="4">
    <source>
        <dbReference type="Google" id="ProtNLM"/>
    </source>
</evidence>
<evidence type="ECO:0000313" key="2">
    <source>
        <dbReference type="EMBL" id="OAI22324.1"/>
    </source>
</evidence>
<dbReference type="EMBL" id="LUUL01000124">
    <property type="protein sequence ID" value="OAI22324.1"/>
    <property type="molecule type" value="Genomic_DNA"/>
</dbReference>
<keyword evidence="3" id="KW-1185">Reference proteome</keyword>
<feature type="signal peptide" evidence="1">
    <location>
        <begin position="1"/>
        <end position="23"/>
    </location>
</feature>
<proteinExistence type="predicted"/>
<reference evidence="2 3" key="1">
    <citation type="submission" date="2016-03" db="EMBL/GenBank/DDBJ databases">
        <authorList>
            <person name="Heylen K."/>
            <person name="De Vos P."/>
            <person name="Vekeman B."/>
        </authorList>
    </citation>
    <scope>NUCLEOTIDE SEQUENCE [LARGE SCALE GENOMIC DNA]</scope>
    <source>
        <strain evidence="2 3">R-49807</strain>
    </source>
</reference>
<comment type="caution">
    <text evidence="2">The sequence shown here is derived from an EMBL/GenBank/DDBJ whole genome shotgun (WGS) entry which is preliminary data.</text>
</comment>
<feature type="chain" id="PRO_5041677917" description="PEP-CTERM protein-sorting domain-containing protein" evidence="1">
    <location>
        <begin position="24"/>
        <end position="270"/>
    </location>
</feature>
<gene>
    <name evidence="2" type="ORF">A1356_19280</name>
</gene>